<gene>
    <name evidence="4" type="ORF">F3Y22_tig00008218pilonHSYRG00003</name>
</gene>
<evidence type="ECO:0000313" key="5">
    <source>
        <dbReference type="Proteomes" id="UP000436088"/>
    </source>
</evidence>
<dbReference type="Proteomes" id="UP000436088">
    <property type="component" value="Unassembled WGS sequence"/>
</dbReference>
<protein>
    <recommendedName>
        <fullName evidence="3">AAA+ ATPase domain-containing protein</fullName>
    </recommendedName>
</protein>
<organism evidence="4 5">
    <name type="scientific">Hibiscus syriacus</name>
    <name type="common">Rose of Sharon</name>
    <dbReference type="NCBI Taxonomy" id="106335"/>
    <lineage>
        <taxon>Eukaryota</taxon>
        <taxon>Viridiplantae</taxon>
        <taxon>Streptophyta</taxon>
        <taxon>Embryophyta</taxon>
        <taxon>Tracheophyta</taxon>
        <taxon>Spermatophyta</taxon>
        <taxon>Magnoliopsida</taxon>
        <taxon>eudicotyledons</taxon>
        <taxon>Gunneridae</taxon>
        <taxon>Pentapetalae</taxon>
        <taxon>rosids</taxon>
        <taxon>malvids</taxon>
        <taxon>Malvales</taxon>
        <taxon>Malvaceae</taxon>
        <taxon>Malvoideae</taxon>
        <taxon>Hibiscus</taxon>
    </lineage>
</organism>
<dbReference type="Pfam" id="PF00931">
    <property type="entry name" value="NB-ARC"/>
    <property type="match status" value="1"/>
</dbReference>
<feature type="region of interest" description="Disordered" evidence="2">
    <location>
        <begin position="669"/>
        <end position="774"/>
    </location>
</feature>
<dbReference type="GO" id="GO:0006952">
    <property type="term" value="P:defense response"/>
    <property type="evidence" value="ECO:0007669"/>
    <property type="project" value="UniProtKB-KW"/>
</dbReference>
<dbReference type="PRINTS" id="PR00364">
    <property type="entry name" value="DISEASERSIST"/>
</dbReference>
<dbReference type="GO" id="GO:0043531">
    <property type="term" value="F:ADP binding"/>
    <property type="evidence" value="ECO:0007669"/>
    <property type="project" value="InterPro"/>
</dbReference>
<keyword evidence="5" id="KW-1185">Reference proteome</keyword>
<dbReference type="InterPro" id="IPR002182">
    <property type="entry name" value="NB-ARC"/>
</dbReference>
<dbReference type="PANTHER" id="PTHR48200">
    <property type="entry name" value="PROTEIN, PUTATIVE-RELATED"/>
    <property type="match status" value="1"/>
</dbReference>
<dbReference type="Gene3D" id="1.10.8.430">
    <property type="entry name" value="Helical domain of apoptotic protease-activating factors"/>
    <property type="match status" value="1"/>
</dbReference>
<dbReference type="InterPro" id="IPR027417">
    <property type="entry name" value="P-loop_NTPase"/>
</dbReference>
<feature type="domain" description="AAA+ ATPase" evidence="3">
    <location>
        <begin position="171"/>
        <end position="376"/>
    </location>
</feature>
<evidence type="ECO:0000256" key="1">
    <source>
        <dbReference type="ARBA" id="ARBA00022821"/>
    </source>
</evidence>
<dbReference type="InterPro" id="IPR056647">
    <property type="entry name" value="DUF7745"/>
</dbReference>
<dbReference type="InterPro" id="IPR032675">
    <property type="entry name" value="LRR_dom_sf"/>
</dbReference>
<dbReference type="Gene3D" id="3.80.10.10">
    <property type="entry name" value="Ribonuclease Inhibitor"/>
    <property type="match status" value="1"/>
</dbReference>
<dbReference type="SUPFAM" id="SSF52058">
    <property type="entry name" value="L domain-like"/>
    <property type="match status" value="1"/>
</dbReference>
<sequence length="1254" mass="143203">MQSIVNSATSTVAEYTFGVIKRGIGYIIYVDSNVQDLKEQVGNLEDARGRVQHSVDRAIRNAEKIEADVLKWLSNVDKKLTENFEEKLKKDEEKAKKKCFFALCPNVKSRYQVSKKAVDEKHAISELLEQGKFDKVSYSPPIEGVVTKGYKAFESRTTTLKGIMEALKESSVRIVGIYGMAGVGKTTLAKEVSARVKEEHLFDEVAMSFVTDNPDIRKIQGEIADMLGLLYEKETVSGRAMELRERLKTDKRILIVLDDLWQKLDLEEVGISLEDEAAKGSSIAGCKILLTSRSLDVLRLMHAEKSFEVEILSKEESMILFVKTVGNISGGYERRANELVEKCEGLPVAILAIANTLKEKDLASWDDALLQLRRSNPSNIEGMQDNVYSTIELSYKWLRNEEAQSLFLICGLHPQSFDIPVFDLLQYSFGLDLLEGIYTLEEARKRIDALVHKLKASSLLLEGKGDVGHKDANHLKELSKKGNLNGCTAISLPHSNMADLSDVDCSNLELLMLLNKDPSFRVSETFFKDMYKLKVLSVTGMSFRYSLLSSFRSLTNLQTLRLCECKLSEIAIVEKLKKLDLLSFQGSAITKLPIGIAQLTQLKLLDLSECYKLRVIPENVLAKLYRLEELHVGNSFRKWNVGGFPNPNPMPAASSQPPQTDRWIWQDPTVQMAPDGNPRVSYPRATRPPLLLSPPPPLPRPIRRLQKIQRQPSTPWLRAKKQKRKKKEEKKLTEEAPTTGSHRNLRNTEDAVAGGDGHGGRRLPSGDRLPSASYRIKGIDPSVNCLIGKPSSMDKKCSNQVILNSEVRQWAEDLQRQEGDSLQDDYVSDLASYAPVSLKRNDMQDLRIIWESWDSNKKLQFYQTYGDIPYLLYVEVDDELLRALIQFWNPGYNCFTFNKEDLVPTIEEYTTLLHIEGALENRIYSKSIKTQPFRVKLAKIAGVREEWVASRTKQKGESKGIAWTNIKELIQSHPDIKVRFDLFALGMYGMVIFPKVLGYVEAAVVDLFEQLPKKINPISAILAETFRSLNACRRLGGGRFSGCTQLLYVWIRSHFWRTEKVSYRRFNTDYSPLKEFMEQEWPKEIKKDMWINAFRILQSNDVVWRAPWQIQREFFYKCGDYNWIMLLGLWGGIGYAPLLVIRQYEGRQFVPVTAGLQSSKFAFHSKNYKRSIMEAVTAWKTTFCIRAKAAKEMLTPDYEEWRSARKNENIPLPDQKEDISMEDRIKVVPSEIEILRAEFKAEREGWSKELEQMR</sequence>
<dbReference type="SUPFAM" id="SSF52540">
    <property type="entry name" value="P-loop containing nucleoside triphosphate hydrolases"/>
    <property type="match status" value="1"/>
</dbReference>
<keyword evidence="1" id="KW-0611">Plant defense</keyword>
<evidence type="ECO:0000256" key="2">
    <source>
        <dbReference type="SAM" id="MobiDB-lite"/>
    </source>
</evidence>
<dbReference type="Gene3D" id="3.40.50.300">
    <property type="entry name" value="P-loop containing nucleotide triphosphate hydrolases"/>
    <property type="match status" value="1"/>
</dbReference>
<accession>A0A6A3CDC3</accession>
<dbReference type="EMBL" id="VEPZ02000405">
    <property type="protein sequence ID" value="KAE8725711.1"/>
    <property type="molecule type" value="Genomic_DNA"/>
</dbReference>
<feature type="compositionally biased region" description="Pro residues" evidence="2">
    <location>
        <begin position="691"/>
        <end position="700"/>
    </location>
</feature>
<dbReference type="InterPro" id="IPR003593">
    <property type="entry name" value="AAA+_ATPase"/>
</dbReference>
<evidence type="ECO:0000259" key="3">
    <source>
        <dbReference type="SMART" id="SM00382"/>
    </source>
</evidence>
<evidence type="ECO:0000313" key="4">
    <source>
        <dbReference type="EMBL" id="KAE8725711.1"/>
    </source>
</evidence>
<dbReference type="SMART" id="SM00382">
    <property type="entry name" value="AAA"/>
    <property type="match status" value="1"/>
</dbReference>
<dbReference type="PANTHER" id="PTHR48200:SF1">
    <property type="entry name" value="AMINOTRANSFERASE-LIKE PLANT MOBILE DOMAIN-CONTAINING PROTEIN"/>
    <property type="match status" value="1"/>
</dbReference>
<comment type="caution">
    <text evidence="4">The sequence shown here is derived from an EMBL/GenBank/DDBJ whole genome shotgun (WGS) entry which is preliminary data.</text>
</comment>
<dbReference type="AlphaFoldDB" id="A0A6A3CDC3"/>
<feature type="compositionally biased region" description="Basic residues" evidence="2">
    <location>
        <begin position="718"/>
        <end position="728"/>
    </location>
</feature>
<dbReference type="FunFam" id="3.40.50.300:FF:001091">
    <property type="entry name" value="Probable disease resistance protein At1g61300"/>
    <property type="match status" value="1"/>
</dbReference>
<reference evidence="4" key="1">
    <citation type="submission" date="2019-09" db="EMBL/GenBank/DDBJ databases">
        <title>Draft genome information of white flower Hibiscus syriacus.</title>
        <authorList>
            <person name="Kim Y.-M."/>
        </authorList>
    </citation>
    <scope>NUCLEOTIDE SEQUENCE [LARGE SCALE GENOMIC DNA]</scope>
    <source>
        <strain evidence="4">YM2019G1</strain>
    </source>
</reference>
<dbReference type="InterPro" id="IPR042197">
    <property type="entry name" value="Apaf_helical"/>
</dbReference>
<proteinExistence type="predicted"/>
<name>A0A6A3CDC3_HIBSY</name>
<dbReference type="Pfam" id="PF24924">
    <property type="entry name" value="DUF7745"/>
    <property type="match status" value="1"/>
</dbReference>